<name>A0A5B7KDN9_PORTR</name>
<dbReference type="AlphaFoldDB" id="A0A5B7KDN9"/>
<reference evidence="1" key="1">
    <citation type="submission" date="2019-05" db="EMBL/GenBank/DDBJ databases">
        <title>Another draft genome of Portunus trituberculatus and its Hox gene families provides insights of decapod evolution.</title>
        <authorList>
            <person name="Jeong J.-H."/>
            <person name="Song I."/>
            <person name="Kim S."/>
            <person name="Choi T."/>
            <person name="Kim D."/>
            <person name="Ryu S."/>
            <person name="Kim W."/>
        </authorList>
    </citation>
    <scope>NUCLEOTIDE SEQUENCE [LARGE SCALE GENOMIC DNA]</scope>
    <source>
        <tissue evidence="1">Muscle</tissue>
    </source>
</reference>
<dbReference type="EMBL" id="VSRR010143768">
    <property type="protein sequence ID" value="MPD04976.1"/>
    <property type="molecule type" value="Genomic_DNA"/>
</dbReference>
<organism evidence="1 2">
    <name type="scientific">Portunus trituberculatus</name>
    <name type="common">Swimming crab</name>
    <name type="synonym">Neptunus trituberculatus</name>
    <dbReference type="NCBI Taxonomy" id="210409"/>
    <lineage>
        <taxon>Eukaryota</taxon>
        <taxon>Metazoa</taxon>
        <taxon>Ecdysozoa</taxon>
        <taxon>Arthropoda</taxon>
        <taxon>Crustacea</taxon>
        <taxon>Multicrustacea</taxon>
        <taxon>Malacostraca</taxon>
        <taxon>Eumalacostraca</taxon>
        <taxon>Eucarida</taxon>
        <taxon>Decapoda</taxon>
        <taxon>Pleocyemata</taxon>
        <taxon>Brachyura</taxon>
        <taxon>Eubrachyura</taxon>
        <taxon>Portunoidea</taxon>
        <taxon>Portunidae</taxon>
        <taxon>Portuninae</taxon>
        <taxon>Portunus</taxon>
    </lineage>
</organism>
<proteinExistence type="predicted"/>
<comment type="caution">
    <text evidence="1">The sequence shown here is derived from an EMBL/GenBank/DDBJ whole genome shotgun (WGS) entry which is preliminary data.</text>
</comment>
<dbReference type="Proteomes" id="UP000324222">
    <property type="component" value="Unassembled WGS sequence"/>
</dbReference>
<sequence>MASYSRDSRQEEEEEDKLDSFIWPSYTKFSQKYSGATSPQLAAPSKPEMLLGEAIVRRCLACQTFSALRSARNIGIL</sequence>
<gene>
    <name evidence="1" type="ORF">E2C01_100691</name>
</gene>
<accession>A0A5B7KDN9</accession>
<protein>
    <submittedName>
        <fullName evidence="1">Uncharacterized protein</fullName>
    </submittedName>
</protein>
<evidence type="ECO:0000313" key="2">
    <source>
        <dbReference type="Proteomes" id="UP000324222"/>
    </source>
</evidence>
<evidence type="ECO:0000313" key="1">
    <source>
        <dbReference type="EMBL" id="MPD04976.1"/>
    </source>
</evidence>
<keyword evidence="2" id="KW-1185">Reference proteome</keyword>